<gene>
    <name evidence="1" type="ORF">TOPH_05174</name>
</gene>
<proteinExistence type="predicted"/>
<comment type="caution">
    <text evidence="1">The sequence shown here is derived from an EMBL/GenBank/DDBJ whole genome shotgun (WGS) entry which is preliminary data.</text>
</comment>
<evidence type="ECO:0000313" key="1">
    <source>
        <dbReference type="EMBL" id="KND90180.1"/>
    </source>
</evidence>
<accession>A0A0L0N8S1</accession>
<dbReference type="Proteomes" id="UP000036947">
    <property type="component" value="Unassembled WGS sequence"/>
</dbReference>
<organism evidence="1 2">
    <name type="scientific">Tolypocladium ophioglossoides (strain CBS 100239)</name>
    <name type="common">Snaketongue truffleclub</name>
    <name type="synonym">Elaphocordyceps ophioglossoides</name>
    <dbReference type="NCBI Taxonomy" id="1163406"/>
    <lineage>
        <taxon>Eukaryota</taxon>
        <taxon>Fungi</taxon>
        <taxon>Dikarya</taxon>
        <taxon>Ascomycota</taxon>
        <taxon>Pezizomycotina</taxon>
        <taxon>Sordariomycetes</taxon>
        <taxon>Hypocreomycetidae</taxon>
        <taxon>Hypocreales</taxon>
        <taxon>Ophiocordycipitaceae</taxon>
        <taxon>Tolypocladium</taxon>
    </lineage>
</organism>
<keyword evidence="2" id="KW-1185">Reference proteome</keyword>
<name>A0A0L0N8S1_TOLOC</name>
<dbReference type="OrthoDB" id="10488008at2759"/>
<evidence type="ECO:0000313" key="2">
    <source>
        <dbReference type="Proteomes" id="UP000036947"/>
    </source>
</evidence>
<dbReference type="AlphaFoldDB" id="A0A0L0N8S1"/>
<reference evidence="1 2" key="1">
    <citation type="journal article" date="2015" name="BMC Genomics">
        <title>The genome of the truffle-parasite Tolypocladium ophioglossoides and the evolution of antifungal peptaibiotics.</title>
        <authorList>
            <person name="Quandt C.A."/>
            <person name="Bushley K.E."/>
            <person name="Spatafora J.W."/>
        </authorList>
    </citation>
    <scope>NUCLEOTIDE SEQUENCE [LARGE SCALE GENOMIC DNA]</scope>
    <source>
        <strain evidence="1 2">CBS 100239</strain>
    </source>
</reference>
<dbReference type="EMBL" id="LFRF01000014">
    <property type="protein sequence ID" value="KND90180.1"/>
    <property type="molecule type" value="Genomic_DNA"/>
</dbReference>
<protein>
    <submittedName>
        <fullName evidence="1">Uncharacterized protein</fullName>
    </submittedName>
</protein>
<sequence>MLAPDKHDRLLDVLGRVWGISSSWHCPVANNLVVLRAELLDDLGHLVRQLVRLGPGRRLGIHAAGVLGTAGAGKGASTSVLPNDVVDLVLCAGRMAEAALGVGGLEEVLVTDLDAHEAVREVRVGHGPVLESPSLVGEDDLDHEHVGDGVADGLVDEITNGGERLEGVLLCGRLRLLRPEDAHRLLGEDDGAVAVGLEVDANVELARGVVQMLDTRGRADNGELQVLLDVVGAGTVGVSSLDNTNTEVVLQTSGVDEVANEGGGERRNAIAVQHEESSVRIDPVVNETVSIAIERAASHTKDGLRVLGSSLLGLDKDLGSEDIVVDNLDVETCGELGDHLEHLRKLGPTHTICAVYRKLTLDLLASQRPHERVRELLVVASLAGLAVRLGGAFGVDATGQVVQLRRRQDLVVGVLGVGGTQGGGQRNNEAVARGTSITAVDDAARGVDVDLELGGQRLVRLEEVLVGGAVDEAGGVGLPLLLEHLAHGVDDLDAVVRGRVVAGGDHDPDGLAVELAAAQAGEEADAERDAGQQVCLHAEARRAVLVDLAGDDGVFGRGREDLFVHDGRWR</sequence>